<feature type="domain" description="GH26" evidence="4">
    <location>
        <begin position="21"/>
        <end position="120"/>
    </location>
</feature>
<evidence type="ECO:0000259" key="4">
    <source>
        <dbReference type="PROSITE" id="PS51764"/>
    </source>
</evidence>
<dbReference type="InterPro" id="IPR017853">
    <property type="entry name" value="GH"/>
</dbReference>
<dbReference type="AlphaFoldDB" id="A0AAD5WYM7"/>
<keyword evidence="6" id="KW-1185">Reference proteome</keyword>
<dbReference type="Pfam" id="PF02156">
    <property type="entry name" value="Glyco_hydro_26"/>
    <property type="match status" value="1"/>
</dbReference>
<comment type="caution">
    <text evidence="3">Lacks conserved residue(s) required for the propagation of feature annotation.</text>
</comment>
<evidence type="ECO:0000256" key="1">
    <source>
        <dbReference type="ARBA" id="ARBA00022801"/>
    </source>
</evidence>
<organism evidence="5 6">
    <name type="scientific">Rhizophlyctis rosea</name>
    <dbReference type="NCBI Taxonomy" id="64517"/>
    <lineage>
        <taxon>Eukaryota</taxon>
        <taxon>Fungi</taxon>
        <taxon>Fungi incertae sedis</taxon>
        <taxon>Chytridiomycota</taxon>
        <taxon>Chytridiomycota incertae sedis</taxon>
        <taxon>Chytridiomycetes</taxon>
        <taxon>Rhizophlyctidales</taxon>
        <taxon>Rhizophlyctidaceae</taxon>
        <taxon>Rhizophlyctis</taxon>
    </lineage>
</organism>
<sequence>MASNWKNPFTIGDLIDPLADEGARNLWGVLKTQFGTRIFSGQSENADASAGNDRDKEFKYLKNLTGKTPAIRMFDFIFYTGQSPFDDQSIERAIDWATKGGIVSFQWHWRPTGIDDFYTD</sequence>
<dbReference type="GO" id="GO:0004553">
    <property type="term" value="F:hydrolase activity, hydrolyzing O-glycosyl compounds"/>
    <property type="evidence" value="ECO:0007669"/>
    <property type="project" value="InterPro"/>
</dbReference>
<accession>A0AAD5WYM7</accession>
<evidence type="ECO:0000256" key="2">
    <source>
        <dbReference type="ARBA" id="ARBA00023295"/>
    </source>
</evidence>
<reference evidence="5" key="1">
    <citation type="submission" date="2020-05" db="EMBL/GenBank/DDBJ databases">
        <title>Phylogenomic resolution of chytrid fungi.</title>
        <authorList>
            <person name="Stajich J.E."/>
            <person name="Amses K."/>
            <person name="Simmons R."/>
            <person name="Seto K."/>
            <person name="Myers J."/>
            <person name="Bonds A."/>
            <person name="Quandt C.A."/>
            <person name="Barry K."/>
            <person name="Liu P."/>
            <person name="Grigoriev I."/>
            <person name="Longcore J.E."/>
            <person name="James T.Y."/>
        </authorList>
    </citation>
    <scope>NUCLEOTIDE SEQUENCE</scope>
    <source>
        <strain evidence="5">JEL0318</strain>
    </source>
</reference>
<comment type="caution">
    <text evidence="5">The sequence shown here is derived from an EMBL/GenBank/DDBJ whole genome shotgun (WGS) entry which is preliminary data.</text>
</comment>
<dbReference type="PROSITE" id="PS51764">
    <property type="entry name" value="GH26"/>
    <property type="match status" value="1"/>
</dbReference>
<protein>
    <recommendedName>
        <fullName evidence="4">GH26 domain-containing protein</fullName>
    </recommendedName>
</protein>
<comment type="similarity">
    <text evidence="3">Belongs to the glycosyl hydrolase 26 family.</text>
</comment>
<keyword evidence="2" id="KW-0326">Glycosidase</keyword>
<name>A0AAD5WYM7_9FUNG</name>
<gene>
    <name evidence="5" type="ORF">HK097_005076</name>
</gene>
<evidence type="ECO:0000256" key="3">
    <source>
        <dbReference type="PROSITE-ProRule" id="PRU01100"/>
    </source>
</evidence>
<dbReference type="Proteomes" id="UP001212841">
    <property type="component" value="Unassembled WGS sequence"/>
</dbReference>
<proteinExistence type="inferred from homology"/>
<dbReference type="Gene3D" id="3.20.20.80">
    <property type="entry name" value="Glycosidases"/>
    <property type="match status" value="1"/>
</dbReference>
<dbReference type="InterPro" id="IPR022790">
    <property type="entry name" value="GH26_dom"/>
</dbReference>
<dbReference type="EMBL" id="JADGJD010002398">
    <property type="protein sequence ID" value="KAJ3032770.1"/>
    <property type="molecule type" value="Genomic_DNA"/>
</dbReference>
<keyword evidence="1" id="KW-0378">Hydrolase</keyword>
<evidence type="ECO:0000313" key="6">
    <source>
        <dbReference type="Proteomes" id="UP001212841"/>
    </source>
</evidence>
<evidence type="ECO:0000313" key="5">
    <source>
        <dbReference type="EMBL" id="KAJ3032770.1"/>
    </source>
</evidence>
<feature type="non-terminal residue" evidence="5">
    <location>
        <position position="120"/>
    </location>
</feature>
<dbReference type="SUPFAM" id="SSF51445">
    <property type="entry name" value="(Trans)glycosidases"/>
    <property type="match status" value="1"/>
</dbReference>